<organism evidence="4 5">
    <name type="scientific">Desulfofustis limnaeus</name>
    <dbReference type="NCBI Taxonomy" id="2740163"/>
    <lineage>
        <taxon>Bacteria</taxon>
        <taxon>Pseudomonadati</taxon>
        <taxon>Thermodesulfobacteriota</taxon>
        <taxon>Desulfobulbia</taxon>
        <taxon>Desulfobulbales</taxon>
        <taxon>Desulfocapsaceae</taxon>
        <taxon>Desulfofustis</taxon>
    </lineage>
</organism>
<feature type="domain" description="Pilus formation protein N-terminal" evidence="3">
    <location>
        <begin position="18"/>
        <end position="85"/>
    </location>
</feature>
<accession>A0ABN6MAT6</accession>
<proteinExistence type="inferred from homology"/>
<evidence type="ECO:0000259" key="3">
    <source>
        <dbReference type="Pfam" id="PF13629"/>
    </source>
</evidence>
<protein>
    <recommendedName>
        <fullName evidence="6">Pilus formation protein N-terminal domain-containing protein</fullName>
    </recommendedName>
</protein>
<comment type="similarity">
    <text evidence="1">Belongs to the bacterial secretin family.</text>
</comment>
<dbReference type="PANTHER" id="PTHR30332">
    <property type="entry name" value="PROBABLE GENERAL SECRETION PATHWAY PROTEIN D"/>
    <property type="match status" value="1"/>
</dbReference>
<name>A0ABN6MAT6_9BACT</name>
<feature type="domain" description="Type II/III secretion system secretin-like" evidence="2">
    <location>
        <begin position="292"/>
        <end position="447"/>
    </location>
</feature>
<evidence type="ECO:0000313" key="4">
    <source>
        <dbReference type="EMBL" id="BDD88926.1"/>
    </source>
</evidence>
<reference evidence="4 5" key="1">
    <citation type="submission" date="2022-01" db="EMBL/GenBank/DDBJ databases">
        <title>Desulfofustis limnae sp. nov., a novel mesophilic sulfate-reducing bacterium isolated from marsh soil.</title>
        <authorList>
            <person name="Watanabe M."/>
            <person name="Takahashi A."/>
            <person name="Kojima H."/>
            <person name="Fukui M."/>
        </authorList>
    </citation>
    <scope>NUCLEOTIDE SEQUENCE [LARGE SCALE GENOMIC DNA]</scope>
    <source>
        <strain evidence="4 5">PPLL</strain>
    </source>
</reference>
<sequence length="479" mass="51721">MLVLATAILYPVGASAARDTIDLYVGEIRVMKVGKVDRVAIGNPKVASNTILPNGQLILMGDSSGATTMHIWLDGNQEMEFDVVVRDHLQQSSYDDLVVLLKEVPGVSVSRVGEQIVVKGQVLSTDAERFETIVNQFPGVLNLTSPKSRYEEIEILLSSVPGATIRQVGNHTVISGEISKEYDDLIKIVQGTYPDLLNLTRIQEAVAGKMIHMQVRIMEMKKSAQEKLGINWSKALVGPSFEFGVESARGGATILNSDGASEVLKKSGAKDLTTSAGYFGIATGLTSVINLLEASGDSVVLAEPRLSTRSGGKASFLAGGEIPMPLISSMGQTTVEFKKYGIALDIEPIVDDRGTILAHIETEVSMPDTAVAVQGIPGLFSRKTSTDISMRANETLVIAGLLNETAQNSFDNVKWLGHLPILGPLFRSKDFKSEQSELVIFVTPQVYDASSPLNRERTEAAETMRQRYQEIVKGGGLLE</sequence>
<evidence type="ECO:0000313" key="5">
    <source>
        <dbReference type="Proteomes" id="UP000830055"/>
    </source>
</evidence>
<gene>
    <name evidence="4" type="ORF">DPPLL_32910</name>
</gene>
<evidence type="ECO:0000256" key="1">
    <source>
        <dbReference type="RuleBase" id="RU004003"/>
    </source>
</evidence>
<dbReference type="InterPro" id="IPR050810">
    <property type="entry name" value="Bact_Secretion_Sys_Channel"/>
</dbReference>
<dbReference type="EMBL" id="AP025516">
    <property type="protein sequence ID" value="BDD88926.1"/>
    <property type="molecule type" value="Genomic_DNA"/>
</dbReference>
<dbReference type="InterPro" id="IPR032789">
    <property type="entry name" value="T2SS-T3SS_pil_N"/>
</dbReference>
<evidence type="ECO:0008006" key="6">
    <source>
        <dbReference type="Google" id="ProtNLM"/>
    </source>
</evidence>
<dbReference type="Pfam" id="PF00263">
    <property type="entry name" value="Secretin"/>
    <property type="match status" value="1"/>
</dbReference>
<keyword evidence="5" id="KW-1185">Reference proteome</keyword>
<evidence type="ECO:0000259" key="2">
    <source>
        <dbReference type="Pfam" id="PF00263"/>
    </source>
</evidence>
<dbReference type="PANTHER" id="PTHR30332:SF17">
    <property type="entry name" value="TYPE IV PILIATION SYSTEM PROTEIN DR_0774-RELATED"/>
    <property type="match status" value="1"/>
</dbReference>
<dbReference type="Proteomes" id="UP000830055">
    <property type="component" value="Chromosome"/>
</dbReference>
<dbReference type="InterPro" id="IPR004846">
    <property type="entry name" value="T2SS/T3SS_dom"/>
</dbReference>
<dbReference type="Pfam" id="PF13629">
    <property type="entry name" value="T2SS-T3SS_pil_N"/>
    <property type="match status" value="1"/>
</dbReference>